<evidence type="ECO:0000313" key="2">
    <source>
        <dbReference type="Proteomes" id="UP000271162"/>
    </source>
</evidence>
<sequence>MEVERMAHPSWTDLHSYSKLVRKTKNQSIRGGVCKKFTSKVLPKYHLAVCQIEKNMATILNSVFCFLTNPEGFSAANRTINSNNWGKTLSCFKNFFKLFEISAKCRSLKMVAQSFAEARAVTRRSGALFAFIRHPIDRFLSGYVHLCRRYV</sequence>
<dbReference type="PANTHER" id="PTHR22900">
    <property type="entry name" value="PROTEIN CBG14245-RELATED"/>
    <property type="match status" value="1"/>
</dbReference>
<dbReference type="InterPro" id="IPR005331">
    <property type="entry name" value="Sulfotransferase"/>
</dbReference>
<dbReference type="AlphaFoldDB" id="A0A0N4XQR9"/>
<gene>
    <name evidence="1" type="ORF">NBR_LOCUS4871</name>
</gene>
<name>A0A0N4XQR9_NIPBR</name>
<dbReference type="InterPro" id="IPR007669">
    <property type="entry name" value="Chst-1-like"/>
</dbReference>
<reference evidence="1 2" key="2">
    <citation type="submission" date="2018-11" db="EMBL/GenBank/DDBJ databases">
        <authorList>
            <consortium name="Pathogen Informatics"/>
        </authorList>
    </citation>
    <scope>NUCLEOTIDE SEQUENCE [LARGE SCALE GENOMIC DNA]</scope>
</reference>
<dbReference type="PANTHER" id="PTHR22900:SF5">
    <property type="entry name" value="PROTEIN CBG14245"/>
    <property type="match status" value="1"/>
</dbReference>
<dbReference type="Proteomes" id="UP000271162">
    <property type="component" value="Unassembled WGS sequence"/>
</dbReference>
<evidence type="ECO:0000313" key="1">
    <source>
        <dbReference type="EMBL" id="VDL68460.1"/>
    </source>
</evidence>
<proteinExistence type="predicted"/>
<accession>A0A0N4XQR9</accession>
<evidence type="ECO:0000313" key="3">
    <source>
        <dbReference type="WBParaSite" id="NBR_0000487101-mRNA-1"/>
    </source>
</evidence>
<protein>
    <submittedName>
        <fullName evidence="3">Carbohydrate sulfotransferase</fullName>
    </submittedName>
</protein>
<reference evidence="3" key="1">
    <citation type="submission" date="2017-02" db="UniProtKB">
        <authorList>
            <consortium name="WormBaseParasite"/>
        </authorList>
    </citation>
    <scope>IDENTIFICATION</scope>
</reference>
<dbReference type="GO" id="GO:0016020">
    <property type="term" value="C:membrane"/>
    <property type="evidence" value="ECO:0007669"/>
    <property type="project" value="InterPro"/>
</dbReference>
<dbReference type="GO" id="GO:1902884">
    <property type="term" value="P:positive regulation of response to oxidative stress"/>
    <property type="evidence" value="ECO:0007669"/>
    <property type="project" value="InterPro"/>
</dbReference>
<dbReference type="GO" id="GO:0050650">
    <property type="term" value="P:chondroitin sulfate proteoglycan biosynthetic process"/>
    <property type="evidence" value="ECO:0007669"/>
    <property type="project" value="InterPro"/>
</dbReference>
<dbReference type="WBParaSite" id="NBR_0000487101-mRNA-1">
    <property type="protein sequence ID" value="NBR_0000487101-mRNA-1"/>
    <property type="gene ID" value="NBR_0000487101"/>
</dbReference>
<keyword evidence="2" id="KW-1185">Reference proteome</keyword>
<dbReference type="GO" id="GO:0047756">
    <property type="term" value="F:chondroitin 4-sulfotransferase activity"/>
    <property type="evidence" value="ECO:0007669"/>
    <property type="project" value="InterPro"/>
</dbReference>
<dbReference type="EMBL" id="UYSL01010145">
    <property type="protein sequence ID" value="VDL68460.1"/>
    <property type="molecule type" value="Genomic_DNA"/>
</dbReference>
<dbReference type="Pfam" id="PF03567">
    <property type="entry name" value="Sulfotransfer_2"/>
    <property type="match status" value="1"/>
</dbReference>
<organism evidence="3">
    <name type="scientific">Nippostrongylus brasiliensis</name>
    <name type="common">Rat hookworm</name>
    <dbReference type="NCBI Taxonomy" id="27835"/>
    <lineage>
        <taxon>Eukaryota</taxon>
        <taxon>Metazoa</taxon>
        <taxon>Ecdysozoa</taxon>
        <taxon>Nematoda</taxon>
        <taxon>Chromadorea</taxon>
        <taxon>Rhabditida</taxon>
        <taxon>Rhabditina</taxon>
        <taxon>Rhabditomorpha</taxon>
        <taxon>Strongyloidea</taxon>
        <taxon>Heligmosomidae</taxon>
        <taxon>Nippostrongylus</taxon>
    </lineage>
</organism>